<sequence>MPYLHDESFKNFLWCHNDTETKIRPQIDESEPTEFLTIAMWPIYPHLGMPMAANTGLKHTMPLSLGRIENVEARLSVNIGEIADAKYMFSKFLVNKIQPVAMPA</sequence>
<reference evidence="2" key="1">
    <citation type="journal article" date="2019" name="Int. J. Syst. Evol. Microbiol.">
        <title>The Global Catalogue of Microorganisms (GCM) 10K type strain sequencing project: providing services to taxonomists for standard genome sequencing and annotation.</title>
        <authorList>
            <consortium name="The Broad Institute Genomics Platform"/>
            <consortium name="The Broad Institute Genome Sequencing Center for Infectious Disease"/>
            <person name="Wu L."/>
            <person name="Ma J."/>
        </authorList>
    </citation>
    <scope>NUCLEOTIDE SEQUENCE [LARGE SCALE GENOMIC DNA]</scope>
    <source>
        <strain evidence="2">CCM 8908</strain>
    </source>
</reference>
<evidence type="ECO:0000313" key="2">
    <source>
        <dbReference type="Proteomes" id="UP001596283"/>
    </source>
</evidence>
<protein>
    <submittedName>
        <fullName evidence="1">Uncharacterized protein</fullName>
    </submittedName>
</protein>
<keyword evidence="2" id="KW-1185">Reference proteome</keyword>
<comment type="caution">
    <text evidence="1">The sequence shown here is derived from an EMBL/GenBank/DDBJ whole genome shotgun (WGS) entry which is preliminary data.</text>
</comment>
<accession>A0ABW1TBR8</accession>
<proteinExistence type="predicted"/>
<evidence type="ECO:0000313" key="1">
    <source>
        <dbReference type="EMBL" id="MFC6259341.1"/>
    </source>
</evidence>
<organism evidence="1 2">
    <name type="scientific">Levilactobacillus fujinensis</name>
    <dbReference type="NCBI Taxonomy" id="2486024"/>
    <lineage>
        <taxon>Bacteria</taxon>
        <taxon>Bacillati</taxon>
        <taxon>Bacillota</taxon>
        <taxon>Bacilli</taxon>
        <taxon>Lactobacillales</taxon>
        <taxon>Lactobacillaceae</taxon>
        <taxon>Levilactobacillus</taxon>
    </lineage>
</organism>
<dbReference type="Proteomes" id="UP001596283">
    <property type="component" value="Unassembled WGS sequence"/>
</dbReference>
<dbReference type="EMBL" id="JBHSSI010000001">
    <property type="protein sequence ID" value="MFC6259341.1"/>
    <property type="molecule type" value="Genomic_DNA"/>
</dbReference>
<dbReference type="RefSeq" id="WP_125687440.1">
    <property type="nucleotide sequence ID" value="NZ_JBHSSI010000001.1"/>
</dbReference>
<name>A0ABW1TBR8_9LACO</name>
<gene>
    <name evidence="1" type="ORF">ACFP1C_00110</name>
</gene>